<keyword evidence="2" id="KW-1185">Reference proteome</keyword>
<evidence type="ECO:0000313" key="1">
    <source>
        <dbReference type="EMBL" id="KAJ9070579.1"/>
    </source>
</evidence>
<evidence type="ECO:0000313" key="2">
    <source>
        <dbReference type="Proteomes" id="UP001165960"/>
    </source>
</evidence>
<reference evidence="1" key="1">
    <citation type="submission" date="2022-04" db="EMBL/GenBank/DDBJ databases">
        <title>Genome of the entomopathogenic fungus Entomophthora muscae.</title>
        <authorList>
            <person name="Elya C."/>
            <person name="Lovett B.R."/>
            <person name="Lee E."/>
            <person name="Macias A.M."/>
            <person name="Hajek A.E."/>
            <person name="De Bivort B.L."/>
            <person name="Kasson M.T."/>
            <person name="De Fine Licht H.H."/>
            <person name="Stajich J.E."/>
        </authorList>
    </citation>
    <scope>NUCLEOTIDE SEQUENCE</scope>
    <source>
        <strain evidence="1">Berkeley</strain>
    </source>
</reference>
<name>A0ACC2T7E5_9FUNG</name>
<proteinExistence type="predicted"/>
<comment type="caution">
    <text evidence="1">The sequence shown here is derived from an EMBL/GenBank/DDBJ whole genome shotgun (WGS) entry which is preliminary data.</text>
</comment>
<gene>
    <name evidence="1" type="ORF">DSO57_1006629</name>
</gene>
<protein>
    <submittedName>
        <fullName evidence="1">Uncharacterized protein</fullName>
    </submittedName>
</protein>
<sequence>METNTSAFESTQIQPAKSTLGATGIKDFFVFFDDPDANPNLKFAICKFCNPDSQSLDCQAGKLRINKGSTSSCKSHLESKHKDQYLEFRHFIRRPADRIPRLTTTEISNKNALVNQVMIWLIHSGNPFTAVDDPYLYNILENFYQRLPGVNCFPKFPRSDYFQSLFKRTYPGLQEEDVREFNKAQQVTFTPPAESQDQ</sequence>
<dbReference type="EMBL" id="QTSX02003569">
    <property type="protein sequence ID" value="KAJ9070579.1"/>
    <property type="molecule type" value="Genomic_DNA"/>
</dbReference>
<organism evidence="1 2">
    <name type="scientific">Entomophthora muscae</name>
    <dbReference type="NCBI Taxonomy" id="34485"/>
    <lineage>
        <taxon>Eukaryota</taxon>
        <taxon>Fungi</taxon>
        <taxon>Fungi incertae sedis</taxon>
        <taxon>Zoopagomycota</taxon>
        <taxon>Entomophthoromycotina</taxon>
        <taxon>Entomophthoromycetes</taxon>
        <taxon>Entomophthorales</taxon>
        <taxon>Entomophthoraceae</taxon>
        <taxon>Entomophthora</taxon>
    </lineage>
</organism>
<accession>A0ACC2T7E5</accession>
<dbReference type="Proteomes" id="UP001165960">
    <property type="component" value="Unassembled WGS sequence"/>
</dbReference>